<reference evidence="3" key="1">
    <citation type="submission" date="2020-02" db="EMBL/GenBank/DDBJ databases">
        <title>Draft genome sequence of Candidatus Afipia apatlaquensis IBT-C3, a potential strain for decolorization of textile dyes.</title>
        <authorList>
            <person name="Sanchez-Reyes A."/>
            <person name="Breton-Deval L."/>
            <person name="Mangelson H."/>
            <person name="Sanchez-Flores A."/>
        </authorList>
    </citation>
    <scope>NUCLEOTIDE SEQUENCE [LARGE SCALE GENOMIC DNA]</scope>
    <source>
        <strain evidence="3">IBT-C3</strain>
    </source>
</reference>
<dbReference type="InterPro" id="IPR029063">
    <property type="entry name" value="SAM-dependent_MTases_sf"/>
</dbReference>
<dbReference type="Gene3D" id="3.40.50.150">
    <property type="entry name" value="Vaccinia Virus protein VP39"/>
    <property type="match status" value="1"/>
</dbReference>
<keyword evidence="4" id="KW-1185">Reference proteome</keyword>
<dbReference type="PANTHER" id="PTHR43861">
    <property type="entry name" value="TRANS-ACONITATE 2-METHYLTRANSFERASE-RELATED"/>
    <property type="match status" value="1"/>
</dbReference>
<sequence length="196" mass="21370">MTLPGFFDGTGMPDPGWWEALWPDPARVLERVGLRPGMDVIDLCSGDGWFTLKIAQLARHVASIDLDRQLLDTARVRLKESGAVNCSFIAGDAYDIAALVPSKADFVFLANAFHGVPDRTRLACAVRDTLAPGGQFAIVNWHARPREETTVLGEPRGPATELRLTPQQTIQSVEAAGLKLVKMVELPSYHYGAVFA</sequence>
<evidence type="ECO:0000256" key="1">
    <source>
        <dbReference type="ARBA" id="ARBA00022679"/>
    </source>
</evidence>
<dbReference type="CDD" id="cd02440">
    <property type="entry name" value="AdoMet_MTases"/>
    <property type="match status" value="1"/>
</dbReference>
<dbReference type="Pfam" id="PF13649">
    <property type="entry name" value="Methyltransf_25"/>
    <property type="match status" value="1"/>
</dbReference>
<organism evidence="3 4">
    <name type="scientific">Candidatus Afipia apatlaquensis</name>
    <dbReference type="NCBI Taxonomy" id="2712852"/>
    <lineage>
        <taxon>Bacteria</taxon>
        <taxon>Pseudomonadati</taxon>
        <taxon>Pseudomonadota</taxon>
        <taxon>Alphaproteobacteria</taxon>
        <taxon>Hyphomicrobiales</taxon>
        <taxon>Nitrobacteraceae</taxon>
        <taxon>Afipia</taxon>
    </lineage>
</organism>
<accession>A0A7C9VGF6</accession>
<dbReference type="AlphaFoldDB" id="A0A7C9VGF6"/>
<feature type="domain" description="Methyltransferase" evidence="2">
    <location>
        <begin position="40"/>
        <end position="134"/>
    </location>
</feature>
<evidence type="ECO:0000313" key="4">
    <source>
        <dbReference type="Proteomes" id="UP000480266"/>
    </source>
</evidence>
<dbReference type="GO" id="GO:0032259">
    <property type="term" value="P:methylation"/>
    <property type="evidence" value="ECO:0007669"/>
    <property type="project" value="UniProtKB-KW"/>
</dbReference>
<dbReference type="InterPro" id="IPR041698">
    <property type="entry name" value="Methyltransf_25"/>
</dbReference>
<keyword evidence="3" id="KW-0489">Methyltransferase</keyword>
<evidence type="ECO:0000259" key="2">
    <source>
        <dbReference type="Pfam" id="PF13649"/>
    </source>
</evidence>
<dbReference type="GO" id="GO:0008168">
    <property type="term" value="F:methyltransferase activity"/>
    <property type="evidence" value="ECO:0007669"/>
    <property type="project" value="UniProtKB-KW"/>
</dbReference>
<dbReference type="Proteomes" id="UP000480266">
    <property type="component" value="Unassembled WGS sequence"/>
</dbReference>
<gene>
    <name evidence="3" type="ORF">G4V63_08155</name>
</gene>
<name>A0A7C9VGF6_9BRAD</name>
<dbReference type="SUPFAM" id="SSF53335">
    <property type="entry name" value="S-adenosyl-L-methionine-dependent methyltransferases"/>
    <property type="match status" value="1"/>
</dbReference>
<proteinExistence type="predicted"/>
<keyword evidence="1" id="KW-0808">Transferase</keyword>
<dbReference type="EMBL" id="JAAMRR010000427">
    <property type="protein sequence ID" value="NGX95189.1"/>
    <property type="molecule type" value="Genomic_DNA"/>
</dbReference>
<evidence type="ECO:0000313" key="3">
    <source>
        <dbReference type="EMBL" id="NGX95189.1"/>
    </source>
</evidence>
<protein>
    <submittedName>
        <fullName evidence="3">Class I SAM-dependent methyltransferase</fullName>
    </submittedName>
</protein>
<comment type="caution">
    <text evidence="3">The sequence shown here is derived from an EMBL/GenBank/DDBJ whole genome shotgun (WGS) entry which is preliminary data.</text>
</comment>